<dbReference type="EMBL" id="FQVN01000005">
    <property type="protein sequence ID" value="SHF90389.1"/>
    <property type="molecule type" value="Genomic_DNA"/>
</dbReference>
<proteinExistence type="predicted"/>
<evidence type="ECO:0000313" key="1">
    <source>
        <dbReference type="EMBL" id="SHF90389.1"/>
    </source>
</evidence>
<dbReference type="STRING" id="2017.SAMN05444320_105422"/>
<protein>
    <submittedName>
        <fullName evidence="1">Uncharacterized protein</fullName>
    </submittedName>
</protein>
<gene>
    <name evidence="1" type="ORF">SAMN05444320_105422</name>
</gene>
<evidence type="ECO:0000313" key="2">
    <source>
        <dbReference type="Proteomes" id="UP000184501"/>
    </source>
</evidence>
<reference evidence="1 2" key="1">
    <citation type="submission" date="2016-11" db="EMBL/GenBank/DDBJ databases">
        <authorList>
            <person name="Jaros S."/>
            <person name="Januszkiewicz K."/>
            <person name="Wedrychowicz H."/>
        </authorList>
    </citation>
    <scope>NUCLEOTIDE SEQUENCE [LARGE SCALE GENOMIC DNA]</scope>
    <source>
        <strain evidence="1 2">DSM 44523</strain>
    </source>
</reference>
<keyword evidence="2" id="KW-1185">Reference proteome</keyword>
<dbReference type="AlphaFoldDB" id="A0A1M5FG36"/>
<name>A0A1M5FG36_STRHI</name>
<accession>A0A1M5FG36</accession>
<dbReference type="Proteomes" id="UP000184501">
    <property type="component" value="Unassembled WGS sequence"/>
</dbReference>
<organism evidence="1 2">
    <name type="scientific">Streptoalloteichus hindustanus</name>
    <dbReference type="NCBI Taxonomy" id="2017"/>
    <lineage>
        <taxon>Bacteria</taxon>
        <taxon>Bacillati</taxon>
        <taxon>Actinomycetota</taxon>
        <taxon>Actinomycetes</taxon>
        <taxon>Pseudonocardiales</taxon>
        <taxon>Pseudonocardiaceae</taxon>
        <taxon>Streptoalloteichus</taxon>
    </lineage>
</organism>
<sequence length="116" mass="12978">MRRRELVVALPPEPVAELPLREVLRGGWDYLCDRLRADEPPSLHVARPGSADVAMTAEEHRFPLRVACGAGAGSTRAFVKYYRDDSEVVRDEEYWGGIYLVRQVDQQLRPGEAAGA</sequence>